<sequence>MVRLDNTGIQQLLDQAHQKTVSSEDNTFLKHRESRRLGGQRSLTIFGVDWTGDVLPISGPGARPVPRQIRSLPSAALLQPRHGGMQTPPLPLPTVPMWSSTA</sequence>
<evidence type="ECO:0000313" key="2">
    <source>
        <dbReference type="EnsemblMetazoa" id="CJA35769.1"/>
    </source>
</evidence>
<keyword evidence="3" id="KW-1185">Reference proteome</keyword>
<accession>A0A8R1IRY9</accession>
<evidence type="ECO:0000313" key="3">
    <source>
        <dbReference type="Proteomes" id="UP000005237"/>
    </source>
</evidence>
<organism evidence="2 3">
    <name type="scientific">Caenorhabditis japonica</name>
    <dbReference type="NCBI Taxonomy" id="281687"/>
    <lineage>
        <taxon>Eukaryota</taxon>
        <taxon>Metazoa</taxon>
        <taxon>Ecdysozoa</taxon>
        <taxon>Nematoda</taxon>
        <taxon>Chromadorea</taxon>
        <taxon>Rhabditida</taxon>
        <taxon>Rhabditina</taxon>
        <taxon>Rhabditomorpha</taxon>
        <taxon>Rhabditoidea</taxon>
        <taxon>Rhabditidae</taxon>
        <taxon>Peloderinae</taxon>
        <taxon>Caenorhabditis</taxon>
    </lineage>
</organism>
<feature type="region of interest" description="Disordered" evidence="1">
    <location>
        <begin position="77"/>
        <end position="102"/>
    </location>
</feature>
<reference evidence="3" key="1">
    <citation type="submission" date="2010-08" db="EMBL/GenBank/DDBJ databases">
        <authorList>
            <consortium name="Caenorhabditis japonica Sequencing Consortium"/>
            <person name="Wilson R.K."/>
        </authorList>
    </citation>
    <scope>NUCLEOTIDE SEQUENCE [LARGE SCALE GENOMIC DNA]</scope>
    <source>
        <strain evidence="3">DF5081</strain>
    </source>
</reference>
<evidence type="ECO:0000256" key="1">
    <source>
        <dbReference type="SAM" id="MobiDB-lite"/>
    </source>
</evidence>
<dbReference type="AlphaFoldDB" id="A0A8R1IRY9"/>
<reference evidence="2" key="2">
    <citation type="submission" date="2022-06" db="UniProtKB">
        <authorList>
            <consortium name="EnsemblMetazoa"/>
        </authorList>
    </citation>
    <scope>IDENTIFICATION</scope>
    <source>
        <strain evidence="2">DF5081</strain>
    </source>
</reference>
<protein>
    <submittedName>
        <fullName evidence="2">Uncharacterized protein</fullName>
    </submittedName>
</protein>
<name>A0A8R1IRY9_CAEJA</name>
<dbReference type="EnsemblMetazoa" id="CJA35769.1">
    <property type="protein sequence ID" value="CJA35769.1"/>
    <property type="gene ID" value="WBGene00211616"/>
</dbReference>
<proteinExistence type="predicted"/>
<dbReference type="Proteomes" id="UP000005237">
    <property type="component" value="Unassembled WGS sequence"/>
</dbReference>